<dbReference type="CDD" id="cd05380">
    <property type="entry name" value="CAP_euk"/>
    <property type="match status" value="1"/>
</dbReference>
<sequence>MGEKSNDKDGSFDCCFGHTFTCCHYTQVVSARTRRVGCGVATCAELEKNGHVIAHNAAYVVCFYEPRQGSYEPPVATAITGTPAIIICVGTQGITMRVVEVVVCCWVLVEILAAATVEDASIAAHNKARRAEATAEHATNMYELVWDAHLAKDAQSWADGCVEEHRNLHGYGENLYYQYPKNQPDAAVLGHCSQLVDGREETGRCFVSSVVSAGGVSADQASGLCRGTCPELRKNGHVIAHNAAYVVCFYEPQ</sequence>
<dbReference type="PANTHER" id="PTHR10334">
    <property type="entry name" value="CYSTEINE-RICH SECRETORY PROTEIN-RELATED"/>
    <property type="match status" value="1"/>
</dbReference>
<dbReference type="SMART" id="SM00198">
    <property type="entry name" value="SCP"/>
    <property type="match status" value="1"/>
</dbReference>
<accession>A0ABD0KN03</accession>
<keyword evidence="3" id="KW-1185">Reference proteome</keyword>
<evidence type="ECO:0000313" key="3">
    <source>
        <dbReference type="Proteomes" id="UP001519460"/>
    </source>
</evidence>
<evidence type="ECO:0000259" key="1">
    <source>
        <dbReference type="SMART" id="SM00198"/>
    </source>
</evidence>
<name>A0ABD0KN03_9CAEN</name>
<dbReference type="InterPro" id="IPR014044">
    <property type="entry name" value="CAP_dom"/>
</dbReference>
<organism evidence="2 3">
    <name type="scientific">Batillaria attramentaria</name>
    <dbReference type="NCBI Taxonomy" id="370345"/>
    <lineage>
        <taxon>Eukaryota</taxon>
        <taxon>Metazoa</taxon>
        <taxon>Spiralia</taxon>
        <taxon>Lophotrochozoa</taxon>
        <taxon>Mollusca</taxon>
        <taxon>Gastropoda</taxon>
        <taxon>Caenogastropoda</taxon>
        <taxon>Sorbeoconcha</taxon>
        <taxon>Cerithioidea</taxon>
        <taxon>Batillariidae</taxon>
        <taxon>Batillaria</taxon>
    </lineage>
</organism>
<dbReference type="EMBL" id="JACVVK020000150">
    <property type="protein sequence ID" value="KAK7488479.1"/>
    <property type="molecule type" value="Genomic_DNA"/>
</dbReference>
<reference evidence="2 3" key="1">
    <citation type="journal article" date="2023" name="Sci. Data">
        <title>Genome assembly of the Korean intertidal mud-creeper Batillaria attramentaria.</title>
        <authorList>
            <person name="Patra A.K."/>
            <person name="Ho P.T."/>
            <person name="Jun S."/>
            <person name="Lee S.J."/>
            <person name="Kim Y."/>
            <person name="Won Y.J."/>
        </authorList>
    </citation>
    <scope>NUCLEOTIDE SEQUENCE [LARGE SCALE GENOMIC DNA]</scope>
    <source>
        <strain evidence="2">Wonlab-2016</strain>
    </source>
</reference>
<comment type="caution">
    <text evidence="2">The sequence shown here is derived from an EMBL/GenBank/DDBJ whole genome shotgun (WGS) entry which is preliminary data.</text>
</comment>
<dbReference type="Gene3D" id="3.40.33.10">
    <property type="entry name" value="CAP"/>
    <property type="match status" value="2"/>
</dbReference>
<dbReference type="InterPro" id="IPR001283">
    <property type="entry name" value="CRISP-related"/>
</dbReference>
<dbReference type="Proteomes" id="UP001519460">
    <property type="component" value="Unassembled WGS sequence"/>
</dbReference>
<evidence type="ECO:0000313" key="2">
    <source>
        <dbReference type="EMBL" id="KAK7488479.1"/>
    </source>
</evidence>
<dbReference type="SUPFAM" id="SSF55797">
    <property type="entry name" value="PR-1-like"/>
    <property type="match status" value="2"/>
</dbReference>
<protein>
    <recommendedName>
        <fullName evidence="1">SCP domain-containing protein</fullName>
    </recommendedName>
</protein>
<gene>
    <name evidence="2" type="ORF">BaRGS_00020264</name>
</gene>
<dbReference type="AlphaFoldDB" id="A0ABD0KN03"/>
<feature type="domain" description="SCP" evidence="1">
    <location>
        <begin position="116"/>
        <end position="252"/>
    </location>
</feature>
<proteinExistence type="predicted"/>
<dbReference type="Pfam" id="PF00188">
    <property type="entry name" value="CAP"/>
    <property type="match status" value="1"/>
</dbReference>
<dbReference type="InterPro" id="IPR035940">
    <property type="entry name" value="CAP_sf"/>
</dbReference>